<feature type="compositionally biased region" description="Polar residues" evidence="5">
    <location>
        <begin position="77"/>
        <end position="93"/>
    </location>
</feature>
<evidence type="ECO:0000256" key="5">
    <source>
        <dbReference type="SAM" id="MobiDB-lite"/>
    </source>
</evidence>
<comment type="subcellular location">
    <subcellularLocation>
        <location evidence="1">Cell outer membrane</location>
    </subcellularLocation>
</comment>
<dbReference type="PRINTS" id="PR01021">
    <property type="entry name" value="OMPADOMAIN"/>
</dbReference>
<dbReference type="RefSeq" id="WP_209654649.1">
    <property type="nucleotide sequence ID" value="NZ_JAGJCB010000006.1"/>
</dbReference>
<keyword evidence="2 4" id="KW-0472">Membrane</keyword>
<dbReference type="PROSITE" id="PS51123">
    <property type="entry name" value="OMPA_2"/>
    <property type="match status" value="1"/>
</dbReference>
<dbReference type="InterPro" id="IPR006665">
    <property type="entry name" value="OmpA-like"/>
</dbReference>
<feature type="compositionally biased region" description="Polar residues" evidence="5">
    <location>
        <begin position="403"/>
        <end position="412"/>
    </location>
</feature>
<evidence type="ECO:0000256" key="4">
    <source>
        <dbReference type="PROSITE-ProRule" id="PRU00473"/>
    </source>
</evidence>
<feature type="region of interest" description="Disordered" evidence="5">
    <location>
        <begin position="395"/>
        <end position="423"/>
    </location>
</feature>
<organism evidence="7 8">
    <name type="scientific">Mariniflexile gromovii</name>
    <dbReference type="NCBI Taxonomy" id="362523"/>
    <lineage>
        <taxon>Bacteria</taxon>
        <taxon>Pseudomonadati</taxon>
        <taxon>Bacteroidota</taxon>
        <taxon>Flavobacteriia</taxon>
        <taxon>Flavobacteriales</taxon>
        <taxon>Flavobacteriaceae</taxon>
        <taxon>Mariniflexile</taxon>
    </lineage>
</organism>
<reference evidence="7 8" key="1">
    <citation type="submission" date="2021-04" db="EMBL/GenBank/DDBJ databases">
        <title>Mariniflexile gromovii gen. nov., sp. nov., a gliding bacterium isolated from the sea urchin Strongylocentrotus intermedius.</title>
        <authorList>
            <person name="Ko S."/>
            <person name="Le V."/>
            <person name="Ahn C.-Y."/>
            <person name="Oh H.-M."/>
        </authorList>
    </citation>
    <scope>NUCLEOTIDE SEQUENCE [LARGE SCALE GENOMIC DNA]</scope>
    <source>
        <strain evidence="7 8">KCTC 12570</strain>
    </source>
</reference>
<gene>
    <name evidence="7" type="ORF">J8H85_08745</name>
</gene>
<evidence type="ECO:0000256" key="2">
    <source>
        <dbReference type="ARBA" id="ARBA00023136"/>
    </source>
</evidence>
<dbReference type="InterPro" id="IPR006664">
    <property type="entry name" value="OMP_bac"/>
</dbReference>
<evidence type="ECO:0000256" key="1">
    <source>
        <dbReference type="ARBA" id="ARBA00004442"/>
    </source>
</evidence>
<keyword evidence="3" id="KW-0998">Cell outer membrane</keyword>
<name>A0ABS4BTJ6_9FLAO</name>
<dbReference type="InterPro" id="IPR050330">
    <property type="entry name" value="Bact_OuterMem_StrucFunc"/>
</dbReference>
<dbReference type="Proteomes" id="UP000670776">
    <property type="component" value="Unassembled WGS sequence"/>
</dbReference>
<dbReference type="CDD" id="cd07185">
    <property type="entry name" value="OmpA_C-like"/>
    <property type="match status" value="1"/>
</dbReference>
<keyword evidence="8" id="KW-1185">Reference proteome</keyword>
<proteinExistence type="predicted"/>
<evidence type="ECO:0000313" key="7">
    <source>
        <dbReference type="EMBL" id="MBP0903916.1"/>
    </source>
</evidence>
<dbReference type="SUPFAM" id="SSF103088">
    <property type="entry name" value="OmpA-like"/>
    <property type="match status" value="1"/>
</dbReference>
<evidence type="ECO:0000313" key="8">
    <source>
        <dbReference type="Proteomes" id="UP000670776"/>
    </source>
</evidence>
<evidence type="ECO:0000259" key="6">
    <source>
        <dbReference type="PROSITE" id="PS51123"/>
    </source>
</evidence>
<dbReference type="Gene3D" id="3.30.1330.60">
    <property type="entry name" value="OmpA-like domain"/>
    <property type="match status" value="1"/>
</dbReference>
<evidence type="ECO:0000256" key="3">
    <source>
        <dbReference type="ARBA" id="ARBA00023237"/>
    </source>
</evidence>
<dbReference type="InterPro" id="IPR036737">
    <property type="entry name" value="OmpA-like_sf"/>
</dbReference>
<dbReference type="PANTHER" id="PTHR30329">
    <property type="entry name" value="STATOR ELEMENT OF FLAGELLAR MOTOR COMPLEX"/>
    <property type="match status" value="1"/>
</dbReference>
<sequence>MKKIILLMLIVFTIPCRAQLLKKLGKKAEQAAERTVERRVEKEASKKTDQALDSVFGTGENKPKKEKSTKKEDVANIGSNENKSGSKKTNQDIVSRSSFFPNGDVIFEETFKEDTQGNFPANWETNSGGEIILVNGNKALKLYPNSLCITNMKLLPENYALDFDFITGNLDYKELSGSEFMVQFVKENKLNKDLKQRAEFHFSLWQGSALPRKIFVENFGVANKIKNSIDFDMNTKFNKSVHVTCVVNGKRLRVYMDNEKVIDLPSFLQDGLGRYIQFYLKGTKPQLNHIVAISNIKITEEGEDIRSLILKGGFSTTKILFDSGSDKIKNESFSYLDKIGNVLKGDTSIKLKIIGHTDSDGDTKANLGLSQKRAASVKKYLLEHFKIAEASIQTDGKGESEPIANNATSEGKAQNRRVEFKKL</sequence>
<dbReference type="Pfam" id="PF00691">
    <property type="entry name" value="OmpA"/>
    <property type="match status" value="1"/>
</dbReference>
<feature type="domain" description="OmpA-like" evidence="6">
    <location>
        <begin position="308"/>
        <end position="423"/>
    </location>
</feature>
<dbReference type="PANTHER" id="PTHR30329:SF21">
    <property type="entry name" value="LIPOPROTEIN YIAD-RELATED"/>
    <property type="match status" value="1"/>
</dbReference>
<accession>A0ABS4BTJ6</accession>
<feature type="region of interest" description="Disordered" evidence="5">
    <location>
        <begin position="31"/>
        <end position="93"/>
    </location>
</feature>
<dbReference type="EMBL" id="JAGJCB010000006">
    <property type="protein sequence ID" value="MBP0903916.1"/>
    <property type="molecule type" value="Genomic_DNA"/>
</dbReference>
<feature type="compositionally biased region" description="Basic and acidic residues" evidence="5">
    <location>
        <begin position="31"/>
        <end position="50"/>
    </location>
</feature>
<protein>
    <submittedName>
        <fullName evidence="7">OmpA family protein</fullName>
    </submittedName>
</protein>
<comment type="caution">
    <text evidence="7">The sequence shown here is derived from an EMBL/GenBank/DDBJ whole genome shotgun (WGS) entry which is preliminary data.</text>
</comment>